<keyword evidence="2" id="KW-1134">Transmembrane beta strand</keyword>
<keyword evidence="4" id="KW-0472">Membrane</keyword>
<gene>
    <name evidence="8" type="ORF">DDZ13_10570</name>
</gene>
<dbReference type="InterPro" id="IPR000184">
    <property type="entry name" value="Bac_surfAg_D15"/>
</dbReference>
<evidence type="ECO:0000256" key="1">
    <source>
        <dbReference type="ARBA" id="ARBA00004370"/>
    </source>
</evidence>
<reference evidence="8 9" key="1">
    <citation type="submission" date="2018-05" db="EMBL/GenBank/DDBJ databases">
        <title>Coraliomargarita sinensis sp. nov., isolated from a marine solar saltern.</title>
        <authorList>
            <person name="Zhou L.Y."/>
        </authorList>
    </citation>
    <scope>NUCLEOTIDE SEQUENCE [LARGE SCALE GENOMIC DNA]</scope>
    <source>
        <strain evidence="8 9">WN38</strain>
    </source>
</reference>
<comment type="subcellular location">
    <subcellularLocation>
        <location evidence="1">Membrane</location>
    </subcellularLocation>
</comment>
<evidence type="ECO:0000256" key="3">
    <source>
        <dbReference type="ARBA" id="ARBA00022692"/>
    </source>
</evidence>
<evidence type="ECO:0008006" key="10">
    <source>
        <dbReference type="Google" id="ProtNLM"/>
    </source>
</evidence>
<dbReference type="EMBL" id="QHJQ01000007">
    <property type="protein sequence ID" value="PXA03730.1"/>
    <property type="molecule type" value="Genomic_DNA"/>
</dbReference>
<evidence type="ECO:0000313" key="8">
    <source>
        <dbReference type="EMBL" id="PXA03730.1"/>
    </source>
</evidence>
<dbReference type="AlphaFoldDB" id="A0A317ZEP5"/>
<evidence type="ECO:0000313" key="9">
    <source>
        <dbReference type="Proteomes" id="UP000247099"/>
    </source>
</evidence>
<dbReference type="Gene3D" id="2.40.160.50">
    <property type="entry name" value="membrane protein fhac: a member of the omp85/tpsb transporter family"/>
    <property type="match status" value="1"/>
</dbReference>
<dbReference type="InterPro" id="IPR039910">
    <property type="entry name" value="D15-like"/>
</dbReference>
<evidence type="ECO:0000259" key="6">
    <source>
        <dbReference type="Pfam" id="PF01103"/>
    </source>
</evidence>
<dbReference type="OrthoDB" id="9814535at2"/>
<dbReference type="FunCoup" id="A0A317ZEP5">
    <property type="interactions" value="51"/>
</dbReference>
<dbReference type="InterPro" id="IPR010827">
    <property type="entry name" value="BamA/TamA_POTRA"/>
</dbReference>
<evidence type="ECO:0000256" key="5">
    <source>
        <dbReference type="SAM" id="SignalP"/>
    </source>
</evidence>
<dbReference type="PANTHER" id="PTHR12815:SF18">
    <property type="entry name" value="SORTING AND ASSEMBLY MACHINERY COMPONENT 50 HOMOLOG"/>
    <property type="match status" value="1"/>
</dbReference>
<keyword evidence="9" id="KW-1185">Reference proteome</keyword>
<comment type="caution">
    <text evidence="8">The sequence shown here is derived from an EMBL/GenBank/DDBJ whole genome shotgun (WGS) entry which is preliminary data.</text>
</comment>
<dbReference type="Proteomes" id="UP000247099">
    <property type="component" value="Unassembled WGS sequence"/>
</dbReference>
<protein>
    <recommendedName>
        <fullName evidence="10">Bacterial surface antigen (D15) domain-containing protein</fullName>
    </recommendedName>
</protein>
<keyword evidence="3" id="KW-0812">Transmembrane</keyword>
<feature type="signal peptide" evidence="5">
    <location>
        <begin position="1"/>
        <end position="18"/>
    </location>
</feature>
<feature type="domain" description="POTRA" evidence="7">
    <location>
        <begin position="299"/>
        <end position="363"/>
    </location>
</feature>
<dbReference type="PANTHER" id="PTHR12815">
    <property type="entry name" value="SORTING AND ASSEMBLY MACHINERY SAMM50 PROTEIN FAMILY MEMBER"/>
    <property type="match status" value="1"/>
</dbReference>
<dbReference type="RefSeq" id="WP_110131427.1">
    <property type="nucleotide sequence ID" value="NZ_QHJQ01000007.1"/>
</dbReference>
<evidence type="ECO:0000256" key="4">
    <source>
        <dbReference type="ARBA" id="ARBA00023136"/>
    </source>
</evidence>
<feature type="chain" id="PRO_5016304901" description="Bacterial surface antigen (D15) domain-containing protein" evidence="5">
    <location>
        <begin position="19"/>
        <end position="692"/>
    </location>
</feature>
<dbReference type="Gene3D" id="3.10.20.310">
    <property type="entry name" value="membrane protein fhac"/>
    <property type="match status" value="1"/>
</dbReference>
<organism evidence="8 9">
    <name type="scientific">Coraliomargarita sinensis</name>
    <dbReference type="NCBI Taxonomy" id="2174842"/>
    <lineage>
        <taxon>Bacteria</taxon>
        <taxon>Pseudomonadati</taxon>
        <taxon>Verrucomicrobiota</taxon>
        <taxon>Opitutia</taxon>
        <taxon>Puniceicoccales</taxon>
        <taxon>Coraliomargaritaceae</taxon>
        <taxon>Coraliomargarita</taxon>
    </lineage>
</organism>
<evidence type="ECO:0000259" key="7">
    <source>
        <dbReference type="Pfam" id="PF07244"/>
    </source>
</evidence>
<name>A0A317ZEP5_9BACT</name>
<accession>A0A317ZEP5</accession>
<keyword evidence="5" id="KW-0732">Signal</keyword>
<dbReference type="InParanoid" id="A0A317ZEP5"/>
<evidence type="ECO:0000256" key="2">
    <source>
        <dbReference type="ARBA" id="ARBA00022452"/>
    </source>
</evidence>
<dbReference type="Pfam" id="PF07244">
    <property type="entry name" value="POTRA"/>
    <property type="match status" value="1"/>
</dbReference>
<proteinExistence type="predicted"/>
<sequence>MKLASQICLFLGCLISVAAPDLRAQSNIEIDGLGWLGERRMDQRLSFLLGLDHQKAVPLDSTILEDSAFLLLEQMRRQGYLNPAVTASFSGATERSVAEWETPYAVQLPVGFQAESVVFKIRRGPLFYYESVEIKGLSGVELGDPERFFVPGGSLVTRKKDLAYTSENFTRRKTRLLGALKAQGYAGARVVSEQVDTDESTGAVWVELVLETGPVYRVGSVSFDVPAEATGWFEPVAFPEGSIFNPDWLREARTNLRNVAYSAGYPDVAVRSRLADTRGDTDGVLQAVSFELRPGPQVTLSDVRFVGDDKTKNSILWRQADLEPGTLLDPRETDKARRRLMALGIYKQVELNYDRREDGSRVAVYRLTPDTRKKLQLLAGWGSYEQARLGFRWAHQNPWGRAHRYSLNAKQSVKATHLASDYQLPQLFGSDFTGYVEAEYVSRQEIGYDRSRQGGLFGVSKLLGDSGVRLALEYGWFNERADGIDESMLAVRDDAQVASVSLSLSLDRRNNVLAPSSGYNLYTTVKTANRALGGNVNFHKLEVGGGYHFSVSESTILHLGLKGGALLGGGMDLPFNERFFPGGENSVRGFQQGEATPLGDDGDPLGAESFWVANIEIEQRILSDVSVVGFLDAAGFSRDGGFGGDGEVLASAGLGLRYQTVVGPIRLEYGHNLNPRERDPDGTLHFSIGFPF</sequence>
<dbReference type="GO" id="GO:0019867">
    <property type="term" value="C:outer membrane"/>
    <property type="evidence" value="ECO:0007669"/>
    <property type="project" value="InterPro"/>
</dbReference>
<feature type="domain" description="Bacterial surface antigen (D15)" evidence="6">
    <location>
        <begin position="399"/>
        <end position="692"/>
    </location>
</feature>
<dbReference type="Pfam" id="PF01103">
    <property type="entry name" value="Omp85"/>
    <property type="match status" value="1"/>
</dbReference>